<evidence type="ECO:0000313" key="4">
    <source>
        <dbReference type="Proteomes" id="UP001652442"/>
    </source>
</evidence>
<organism evidence="3 4">
    <name type="scientific">Brotonthovivens ammoniilytica</name>
    <dbReference type="NCBI Taxonomy" id="2981725"/>
    <lineage>
        <taxon>Bacteria</taxon>
        <taxon>Bacillati</taxon>
        <taxon>Bacillota</taxon>
        <taxon>Clostridia</taxon>
        <taxon>Lachnospirales</taxon>
        <taxon>Lachnospiraceae</taxon>
        <taxon>Brotonthovivens</taxon>
    </lineage>
</organism>
<dbReference type="RefSeq" id="WP_262591395.1">
    <property type="nucleotide sequence ID" value="NZ_JAOQJQ010000007.1"/>
</dbReference>
<dbReference type="InterPro" id="IPR052366">
    <property type="entry name" value="GTP_Pyrophosphokinase"/>
</dbReference>
<dbReference type="InterPro" id="IPR043519">
    <property type="entry name" value="NT_sf"/>
</dbReference>
<evidence type="ECO:0000313" key="3">
    <source>
        <dbReference type="EMBL" id="MCU6763487.1"/>
    </source>
</evidence>
<reference evidence="3 4" key="1">
    <citation type="journal article" date="2021" name="ISME Commun">
        <title>Automated analysis of genomic sequences facilitates high-throughput and comprehensive description of bacteria.</title>
        <authorList>
            <person name="Hitch T.C.A."/>
        </authorList>
    </citation>
    <scope>NUCLEOTIDE SEQUENCE [LARGE SCALE GENOMIC DNA]</scope>
    <source>
        <strain evidence="3 4">Sanger_109</strain>
    </source>
</reference>
<dbReference type="PANTHER" id="PTHR47837:SF2">
    <property type="entry name" value="GTP PYROPHOSPHOKINASE YWAC"/>
    <property type="match status" value="1"/>
</dbReference>
<comment type="caution">
    <text evidence="3">The sequence shown here is derived from an EMBL/GenBank/DDBJ whole genome shotgun (WGS) entry which is preliminary data.</text>
</comment>
<name>A0ABT2TPF8_9FIRM</name>
<dbReference type="Pfam" id="PF04607">
    <property type="entry name" value="RelA_SpoT"/>
    <property type="match status" value="1"/>
</dbReference>
<feature type="domain" description="RelA/SpoT" evidence="2">
    <location>
        <begin position="82"/>
        <end position="205"/>
    </location>
</feature>
<dbReference type="InterPro" id="IPR007685">
    <property type="entry name" value="RelA_SpoT"/>
</dbReference>
<proteinExistence type="predicted"/>
<sequence>MKHTQTDDLQQEDKQMELINSLSMEDVLKIEHPELLLNKVEPFSRLMMQYKCAIMEIETKLQVLNEEFSMNYNRNPIEDIRTRIKKPLSIVDKMKRKGFPFSVESIEQNLFDVAGIKVICSFPEDIYTVRDLLIKQDDITLVEEKDYIKNPKPNGYRSLHLLVEIPIFLAKEKKAMKAEIQLRSIAMECWASLEHKMKYKKDIKNADEISQKLIRCAEISFELDKQMQELRSEIDEDNPETQYL</sequence>
<dbReference type="SMART" id="SM00954">
    <property type="entry name" value="RelA_SpoT"/>
    <property type="match status" value="1"/>
</dbReference>
<keyword evidence="4" id="KW-1185">Reference proteome</keyword>
<dbReference type="CDD" id="cd05399">
    <property type="entry name" value="NT_Rel-Spo_like"/>
    <property type="match status" value="1"/>
</dbReference>
<comment type="pathway">
    <text evidence="1">Purine metabolism; ppGpp biosynthesis; ppGpp from GTP: step 1/2.</text>
</comment>
<evidence type="ECO:0000259" key="2">
    <source>
        <dbReference type="SMART" id="SM00954"/>
    </source>
</evidence>
<dbReference type="EMBL" id="JAOQJQ010000007">
    <property type="protein sequence ID" value="MCU6763487.1"/>
    <property type="molecule type" value="Genomic_DNA"/>
</dbReference>
<dbReference type="PANTHER" id="PTHR47837">
    <property type="entry name" value="GTP PYROPHOSPHOKINASE YJBM"/>
    <property type="match status" value="1"/>
</dbReference>
<dbReference type="Gene3D" id="3.30.460.10">
    <property type="entry name" value="Beta Polymerase, domain 2"/>
    <property type="match status" value="1"/>
</dbReference>
<accession>A0ABT2TPF8</accession>
<gene>
    <name evidence="3" type="ORF">OCV88_14320</name>
</gene>
<evidence type="ECO:0000256" key="1">
    <source>
        <dbReference type="ARBA" id="ARBA00004976"/>
    </source>
</evidence>
<dbReference type="Gene3D" id="1.10.287.860">
    <property type="entry name" value="Nucleotidyltransferase"/>
    <property type="match status" value="1"/>
</dbReference>
<dbReference type="Proteomes" id="UP001652442">
    <property type="component" value="Unassembled WGS sequence"/>
</dbReference>
<dbReference type="SUPFAM" id="SSF81301">
    <property type="entry name" value="Nucleotidyltransferase"/>
    <property type="match status" value="1"/>
</dbReference>
<protein>
    <submittedName>
        <fullName evidence="3">GTP pyrophosphokinase family protein</fullName>
    </submittedName>
</protein>